<dbReference type="SUPFAM" id="SSF47781">
    <property type="entry name" value="RuvA domain 2-like"/>
    <property type="match status" value="1"/>
</dbReference>
<dbReference type="PANTHER" id="PTHR21180:SF32">
    <property type="entry name" value="ENDONUCLEASE_EXONUCLEASE_PHOSPHATASE FAMILY DOMAIN-CONTAINING PROTEIN 1"/>
    <property type="match status" value="1"/>
</dbReference>
<dbReference type="AlphaFoldDB" id="A0A3P3ZNG7"/>
<dbReference type="GO" id="GO:0015627">
    <property type="term" value="C:type II protein secretion system complex"/>
    <property type="evidence" value="ECO:0007669"/>
    <property type="project" value="TreeGrafter"/>
</dbReference>
<dbReference type="Gene3D" id="1.10.150.280">
    <property type="entry name" value="AF1531-like domain"/>
    <property type="match status" value="1"/>
</dbReference>
<dbReference type="InterPro" id="IPR051675">
    <property type="entry name" value="Endo/Exo/Phosphatase_dom_1"/>
</dbReference>
<dbReference type="EMBL" id="UOYP01000201">
    <property type="protein sequence ID" value="VAY88113.1"/>
    <property type="molecule type" value="Genomic_DNA"/>
</dbReference>
<dbReference type="GO" id="GO:0015628">
    <property type="term" value="P:protein secretion by the type II secretion system"/>
    <property type="evidence" value="ECO:0007669"/>
    <property type="project" value="TreeGrafter"/>
</dbReference>
<gene>
    <name evidence="1" type="ORF">CARN8_280001</name>
</gene>
<dbReference type="PANTHER" id="PTHR21180">
    <property type="entry name" value="ENDONUCLEASE/EXONUCLEASE/PHOSPHATASE FAMILY DOMAIN-CONTAINING PROTEIN 1"/>
    <property type="match status" value="1"/>
</dbReference>
<protein>
    <submittedName>
        <fullName evidence="1">ComE operon protein 1</fullName>
    </submittedName>
</protein>
<reference evidence="1" key="1">
    <citation type="submission" date="2018-10" db="EMBL/GenBank/DDBJ databases">
        <authorList>
            <person name="Plewniak F."/>
        </authorList>
    </citation>
    <scope>NUCLEOTIDE SEQUENCE</scope>
</reference>
<evidence type="ECO:0000313" key="1">
    <source>
        <dbReference type="EMBL" id="VAY88113.1"/>
    </source>
</evidence>
<name>A0A3P3ZNG7_9ZZZZ</name>
<sequence>MVDLNSANEVQLRTVKGIGHTRAQAILTWRAHNGVFHSAADLRKVKGFGEKTIAKVGPHLSIQGQPLMMAPKHGPMATHP</sequence>
<proteinExistence type="predicted"/>
<organism evidence="1">
    <name type="scientific">mine drainage metagenome</name>
    <dbReference type="NCBI Taxonomy" id="410659"/>
    <lineage>
        <taxon>unclassified sequences</taxon>
        <taxon>metagenomes</taxon>
        <taxon>ecological metagenomes</taxon>
    </lineage>
</organism>
<dbReference type="InterPro" id="IPR010994">
    <property type="entry name" value="RuvA_2-like"/>
</dbReference>
<dbReference type="Pfam" id="PF12836">
    <property type="entry name" value="HHH_3"/>
    <property type="match status" value="1"/>
</dbReference>
<accession>A0A3P3ZNG7</accession>